<organism evidence="2 3">
    <name type="scientific">Natrinema altunense (strain JCM 12890 / CGMCC 1.3731 / AJ2)</name>
    <dbReference type="NCBI Taxonomy" id="1227494"/>
    <lineage>
        <taxon>Archaea</taxon>
        <taxon>Methanobacteriati</taxon>
        <taxon>Methanobacteriota</taxon>
        <taxon>Stenosarchaea group</taxon>
        <taxon>Halobacteria</taxon>
        <taxon>Halobacteriales</taxon>
        <taxon>Natrialbaceae</taxon>
        <taxon>Natrinema</taxon>
    </lineage>
</organism>
<evidence type="ECO:0000313" key="3">
    <source>
        <dbReference type="Proteomes" id="UP000011511"/>
    </source>
</evidence>
<protein>
    <recommendedName>
        <fullName evidence="1">HVO-A0261-like N-terminal domain-containing protein</fullName>
    </recommendedName>
</protein>
<reference evidence="2 3" key="1">
    <citation type="journal article" date="2014" name="PLoS Genet.">
        <title>Phylogenetically driven sequencing of extremely halophilic archaea reveals strategies for static and dynamic osmo-response.</title>
        <authorList>
            <person name="Becker E.A."/>
            <person name="Seitzer P.M."/>
            <person name="Tritt A."/>
            <person name="Larsen D."/>
            <person name="Krusor M."/>
            <person name="Yao A.I."/>
            <person name="Wu D."/>
            <person name="Madern D."/>
            <person name="Eisen J.A."/>
            <person name="Darling A.E."/>
            <person name="Facciotti M.T."/>
        </authorList>
    </citation>
    <scope>NUCLEOTIDE SEQUENCE [LARGE SCALE GENOMIC DNA]</scope>
    <source>
        <strain evidence="2 3">JCM 12890</strain>
    </source>
</reference>
<dbReference type="Proteomes" id="UP000011511">
    <property type="component" value="Unassembled WGS sequence"/>
</dbReference>
<dbReference type="Pfam" id="PF25213">
    <property type="entry name" value="HVO_A0261_N"/>
    <property type="match status" value="1"/>
</dbReference>
<dbReference type="SUPFAM" id="SSF46785">
    <property type="entry name" value="Winged helix' DNA-binding domain"/>
    <property type="match status" value="1"/>
</dbReference>
<dbReference type="EMBL" id="AOIK01000043">
    <property type="protein sequence ID" value="ELY83636.1"/>
    <property type="molecule type" value="Genomic_DNA"/>
</dbReference>
<comment type="caution">
    <text evidence="2">The sequence shown here is derived from an EMBL/GenBank/DDBJ whole genome shotgun (WGS) entry which is preliminary data.</text>
</comment>
<dbReference type="InterPro" id="IPR057527">
    <property type="entry name" value="HVO_A0261-like_N"/>
</dbReference>
<gene>
    <name evidence="2" type="ORF">C485_17827</name>
</gene>
<dbReference type="Gene3D" id="1.10.10.10">
    <property type="entry name" value="Winged helix-like DNA-binding domain superfamily/Winged helix DNA-binding domain"/>
    <property type="match status" value="1"/>
</dbReference>
<evidence type="ECO:0000313" key="2">
    <source>
        <dbReference type="EMBL" id="ELY83636.1"/>
    </source>
</evidence>
<sequence length="173" mass="19101">MDESDGDASASSGQGITFSEGLAEIFSKLNSGQRIECYVFLCGGWSAKEISEEMEVSRSTLQNYVDDFKESGLISKDGNRYQVTRKGGFVRDILFAFDEVFPVVLAGSIADELQGSGLEVDEEAVEDLQGELIQRSDSYSSSYSWDEVESGSFWRAVDREDLVEALNAIRESN</sequence>
<proteinExistence type="predicted"/>
<keyword evidence="3" id="KW-1185">Reference proteome</keyword>
<evidence type="ECO:0000259" key="1">
    <source>
        <dbReference type="Pfam" id="PF25213"/>
    </source>
</evidence>
<dbReference type="AlphaFoldDB" id="L9ZCA2"/>
<feature type="domain" description="HVO-A0261-like N-terminal" evidence="1">
    <location>
        <begin position="46"/>
        <end position="96"/>
    </location>
</feature>
<dbReference type="InterPro" id="IPR036388">
    <property type="entry name" value="WH-like_DNA-bd_sf"/>
</dbReference>
<dbReference type="RefSeq" id="WP_007110780.1">
    <property type="nucleotide sequence ID" value="NZ_AOIK01000043.1"/>
</dbReference>
<dbReference type="InterPro" id="IPR036390">
    <property type="entry name" value="WH_DNA-bd_sf"/>
</dbReference>
<name>L9ZCA2_NATA2</name>
<accession>L9ZCA2</accession>